<feature type="transmembrane region" description="Helical" evidence="7">
    <location>
        <begin position="72"/>
        <end position="98"/>
    </location>
</feature>
<dbReference type="SUPFAM" id="SSF103473">
    <property type="entry name" value="MFS general substrate transporter"/>
    <property type="match status" value="1"/>
</dbReference>
<feature type="transmembrane region" description="Helical" evidence="7">
    <location>
        <begin position="359"/>
        <end position="378"/>
    </location>
</feature>
<keyword evidence="5 7" id="KW-1133">Transmembrane helix</keyword>
<sequence length="387" mass="40775">MGRWAVWQIACGLAVLMDFAGGLVGLAIPLLAVHWRVPPSLLGAIGAAGPLGYTVCCILFQPLTDRWGRQRSMLWGSLGVTLLSGALATVALAGWVSALVGLNFLNGVALALFWPATQASAGIGVPRHRLLHALLAYNLSWSGGRMLGTALAGWLFEQHPALPFLVAGASSALVAFATVRAPMDIGPPPSFDAPHENAEPWSPTQRLVTSAQLANLVRSFAFFEAVVLFPDLGKRWGWTPEAVSHILSWLFGGQLSAFVVAPWLLRQVGWRWVVGVKAAVALSAFLLGWLRSWDALALALFVLGFAAGLTTVVSLYLSILTQGRSVKGSARHEAGVGAGAVLGPLLGGLMLQWGTPSGAFALPALLAILVVVAWDVPVRRAVAARQG</sequence>
<feature type="transmembrane region" description="Helical" evidence="7">
    <location>
        <begin position="135"/>
        <end position="155"/>
    </location>
</feature>
<feature type="transmembrane region" description="Helical" evidence="7">
    <location>
        <begin position="332"/>
        <end position="353"/>
    </location>
</feature>
<reference evidence="10" key="1">
    <citation type="submission" date="2017-09" db="EMBL/GenBank/DDBJ databases">
        <title>Metaegenomics of thermophilic ammonia-oxidizing enrichment culture.</title>
        <authorList>
            <person name="Kato S."/>
            <person name="Suzuki K."/>
        </authorList>
    </citation>
    <scope>NUCLEOTIDE SEQUENCE [LARGE SCALE GENOMIC DNA]</scope>
</reference>
<evidence type="ECO:0000256" key="3">
    <source>
        <dbReference type="ARBA" id="ARBA00022475"/>
    </source>
</evidence>
<dbReference type="InterPro" id="IPR011701">
    <property type="entry name" value="MFS"/>
</dbReference>
<dbReference type="Gene3D" id="1.20.1250.20">
    <property type="entry name" value="MFS general substrate transporter like domains"/>
    <property type="match status" value="2"/>
</dbReference>
<dbReference type="PANTHER" id="PTHR23517:SF14">
    <property type="entry name" value="PUTATIVE-RELATED"/>
    <property type="match status" value="1"/>
</dbReference>
<keyword evidence="3" id="KW-1003">Cell membrane</keyword>
<comment type="subcellular location">
    <subcellularLocation>
        <location evidence="1">Cell membrane</location>
        <topology evidence="1">Multi-pass membrane protein</topology>
    </subcellularLocation>
</comment>
<evidence type="ECO:0000256" key="2">
    <source>
        <dbReference type="ARBA" id="ARBA00022448"/>
    </source>
</evidence>
<feature type="transmembrane region" description="Helical" evidence="7">
    <location>
        <begin position="161"/>
        <end position="179"/>
    </location>
</feature>
<name>A0A2H5XA87_9BACT</name>
<dbReference type="GO" id="GO:0022857">
    <property type="term" value="F:transmembrane transporter activity"/>
    <property type="evidence" value="ECO:0007669"/>
    <property type="project" value="InterPro"/>
</dbReference>
<dbReference type="InterPro" id="IPR050171">
    <property type="entry name" value="MFS_Transporters"/>
</dbReference>
<evidence type="ECO:0000256" key="7">
    <source>
        <dbReference type="SAM" id="Phobius"/>
    </source>
</evidence>
<evidence type="ECO:0000256" key="1">
    <source>
        <dbReference type="ARBA" id="ARBA00004651"/>
    </source>
</evidence>
<gene>
    <name evidence="9" type="ORF">HRbin17_00597</name>
</gene>
<dbReference type="Pfam" id="PF07690">
    <property type="entry name" value="MFS_1"/>
    <property type="match status" value="1"/>
</dbReference>
<dbReference type="InterPro" id="IPR036259">
    <property type="entry name" value="MFS_trans_sf"/>
</dbReference>
<keyword evidence="4 7" id="KW-0812">Transmembrane</keyword>
<feature type="transmembrane region" description="Helical" evidence="7">
    <location>
        <begin position="242"/>
        <end position="265"/>
    </location>
</feature>
<feature type="transmembrane region" description="Helical" evidence="7">
    <location>
        <begin position="12"/>
        <end position="35"/>
    </location>
</feature>
<evidence type="ECO:0000313" key="10">
    <source>
        <dbReference type="Proteomes" id="UP000236173"/>
    </source>
</evidence>
<feature type="transmembrane region" description="Helical" evidence="7">
    <location>
        <begin position="296"/>
        <end position="320"/>
    </location>
</feature>
<comment type="caution">
    <text evidence="9">The sequence shown here is derived from an EMBL/GenBank/DDBJ whole genome shotgun (WGS) entry which is preliminary data.</text>
</comment>
<evidence type="ECO:0000256" key="4">
    <source>
        <dbReference type="ARBA" id="ARBA00022692"/>
    </source>
</evidence>
<evidence type="ECO:0000313" key="9">
    <source>
        <dbReference type="EMBL" id="GBC98101.1"/>
    </source>
</evidence>
<keyword evidence="6 7" id="KW-0472">Membrane</keyword>
<organism evidence="9 10">
    <name type="scientific">Candidatus Fervidibacter japonicus</name>
    <dbReference type="NCBI Taxonomy" id="2035412"/>
    <lineage>
        <taxon>Bacteria</taxon>
        <taxon>Candidatus Fervidibacterota</taxon>
        <taxon>Candidatus Fervidibacter</taxon>
    </lineage>
</organism>
<dbReference type="EMBL" id="BEHT01000006">
    <property type="protein sequence ID" value="GBC98101.1"/>
    <property type="molecule type" value="Genomic_DNA"/>
</dbReference>
<dbReference type="PANTHER" id="PTHR23517">
    <property type="entry name" value="RESISTANCE PROTEIN MDTM, PUTATIVE-RELATED-RELATED"/>
    <property type="match status" value="1"/>
</dbReference>
<dbReference type="GO" id="GO:0005886">
    <property type="term" value="C:plasma membrane"/>
    <property type="evidence" value="ECO:0007669"/>
    <property type="project" value="UniProtKB-SubCell"/>
</dbReference>
<evidence type="ECO:0000256" key="6">
    <source>
        <dbReference type="ARBA" id="ARBA00023136"/>
    </source>
</evidence>
<evidence type="ECO:0000259" key="8">
    <source>
        <dbReference type="PROSITE" id="PS50850"/>
    </source>
</evidence>
<keyword evidence="2" id="KW-0813">Transport</keyword>
<feature type="domain" description="Major facilitator superfamily (MFS) profile" evidence="8">
    <location>
        <begin position="6"/>
        <end position="382"/>
    </location>
</feature>
<protein>
    <recommendedName>
        <fullName evidence="8">Major facilitator superfamily (MFS) profile domain-containing protein</fullName>
    </recommendedName>
</protein>
<feature type="transmembrane region" description="Helical" evidence="7">
    <location>
        <begin position="272"/>
        <end position="290"/>
    </location>
</feature>
<accession>A0A2H5XA87</accession>
<dbReference type="PROSITE" id="PS50850">
    <property type="entry name" value="MFS"/>
    <property type="match status" value="1"/>
</dbReference>
<dbReference type="Proteomes" id="UP000236173">
    <property type="component" value="Unassembled WGS sequence"/>
</dbReference>
<feature type="transmembrane region" description="Helical" evidence="7">
    <location>
        <begin position="41"/>
        <end position="60"/>
    </location>
</feature>
<dbReference type="InterPro" id="IPR020846">
    <property type="entry name" value="MFS_dom"/>
</dbReference>
<evidence type="ECO:0000256" key="5">
    <source>
        <dbReference type="ARBA" id="ARBA00022989"/>
    </source>
</evidence>
<proteinExistence type="predicted"/>
<dbReference type="AlphaFoldDB" id="A0A2H5XA87"/>